<dbReference type="EMBL" id="FMJE01000003">
    <property type="protein sequence ID" value="SCM80108.1"/>
    <property type="molecule type" value="Genomic_DNA"/>
</dbReference>
<dbReference type="Pfam" id="PF05239">
    <property type="entry name" value="PRC"/>
    <property type="match status" value="1"/>
</dbReference>
<dbReference type="InterPro" id="IPR027275">
    <property type="entry name" value="PRC-brl_dom"/>
</dbReference>
<sequence length="273" mass="29565">MKKSVEIVGQPIISITEGKEFGHVRELLINYTNGTVAALVIDDGKWYQGAKLLPFEAIAGLGEYAVTINNSQDILTLADRPEFEAFFAAGVKIIGTKVLTKGGKIEGKINEFTIDNSGKINICELEKTEGEIVDLAAQNIVTFGKEVLIISDEKVTNAAPVVNQVEIPVVAAQPVEPEPVVVTPVEENIPAPQVEVPAAPVEVVKEKEQQPADDSAKKFDDKHRKFLLGKKAARRIETDNGAVIIEQGGEVTEEVLQKAKLAGKFVELSMNIQ</sequence>
<reference evidence="2" key="1">
    <citation type="submission" date="2016-08" db="EMBL/GenBank/DDBJ databases">
        <authorList>
            <person name="Seilhamer J.J."/>
        </authorList>
    </citation>
    <scope>NUCLEOTIDE SEQUENCE</scope>
    <source>
        <strain evidence="2">86</strain>
    </source>
</reference>
<dbReference type="InterPro" id="IPR011033">
    <property type="entry name" value="PRC_barrel-like_sf"/>
</dbReference>
<accession>A0A212LRC5</accession>
<gene>
    <name evidence="2" type="ORF">KL86SPO_30286</name>
</gene>
<protein>
    <submittedName>
        <fullName evidence="2">PRC-barrel domain containing protein</fullName>
    </submittedName>
</protein>
<dbReference type="SUPFAM" id="SSF50346">
    <property type="entry name" value="PRC-barrel domain"/>
    <property type="match status" value="2"/>
</dbReference>
<feature type="domain" description="PRC-barrel" evidence="1">
    <location>
        <begin position="5"/>
        <end position="70"/>
    </location>
</feature>
<dbReference type="Gene3D" id="2.30.30.240">
    <property type="entry name" value="PRC-barrel domain"/>
    <property type="match status" value="1"/>
</dbReference>
<organism evidence="2">
    <name type="scientific">uncultured Sporomusa sp</name>
    <dbReference type="NCBI Taxonomy" id="307249"/>
    <lineage>
        <taxon>Bacteria</taxon>
        <taxon>Bacillati</taxon>
        <taxon>Bacillota</taxon>
        <taxon>Negativicutes</taxon>
        <taxon>Selenomonadales</taxon>
        <taxon>Sporomusaceae</taxon>
        <taxon>Sporomusa</taxon>
        <taxon>environmental samples</taxon>
    </lineage>
</organism>
<evidence type="ECO:0000259" key="1">
    <source>
        <dbReference type="Pfam" id="PF05239"/>
    </source>
</evidence>
<dbReference type="AlphaFoldDB" id="A0A212LRC5"/>
<name>A0A212LRC5_9FIRM</name>
<evidence type="ECO:0000313" key="2">
    <source>
        <dbReference type="EMBL" id="SCM80108.1"/>
    </source>
</evidence>
<dbReference type="RefSeq" id="WP_288183666.1">
    <property type="nucleotide sequence ID" value="NZ_LT608335.1"/>
</dbReference>
<proteinExistence type="predicted"/>